<protein>
    <submittedName>
        <fullName evidence="2">ATPase</fullName>
    </submittedName>
</protein>
<accession>A0A1W1CNS9</accession>
<dbReference type="InterPro" id="IPR027417">
    <property type="entry name" value="P-loop_NTPase"/>
</dbReference>
<dbReference type="Pfam" id="PF13173">
    <property type="entry name" value="AAA_14"/>
    <property type="match status" value="1"/>
</dbReference>
<organism evidence="2">
    <name type="scientific">hydrothermal vent metagenome</name>
    <dbReference type="NCBI Taxonomy" id="652676"/>
    <lineage>
        <taxon>unclassified sequences</taxon>
        <taxon>metagenomes</taxon>
        <taxon>ecological metagenomes</taxon>
    </lineage>
</organism>
<dbReference type="Pfam" id="PF13635">
    <property type="entry name" value="DUF4143"/>
    <property type="match status" value="1"/>
</dbReference>
<name>A0A1W1CNS9_9ZZZZ</name>
<dbReference type="InterPro" id="IPR036390">
    <property type="entry name" value="WH_DNA-bd_sf"/>
</dbReference>
<dbReference type="InterPro" id="IPR003593">
    <property type="entry name" value="AAA+_ATPase"/>
</dbReference>
<gene>
    <name evidence="2" type="ORF">MNB_SV-14-398</name>
</gene>
<evidence type="ECO:0000259" key="1">
    <source>
        <dbReference type="SMART" id="SM00382"/>
    </source>
</evidence>
<feature type="domain" description="AAA+ ATPase" evidence="1">
    <location>
        <begin position="31"/>
        <end position="147"/>
    </location>
</feature>
<dbReference type="SUPFAM" id="SSF46785">
    <property type="entry name" value="Winged helix' DNA-binding domain"/>
    <property type="match status" value="1"/>
</dbReference>
<reference evidence="2" key="1">
    <citation type="submission" date="2016-10" db="EMBL/GenBank/DDBJ databases">
        <authorList>
            <person name="de Groot N.N."/>
        </authorList>
    </citation>
    <scope>NUCLEOTIDE SEQUENCE</scope>
</reference>
<proteinExistence type="predicted"/>
<dbReference type="SUPFAM" id="SSF52540">
    <property type="entry name" value="P-loop containing nucleoside triphosphate hydrolases"/>
    <property type="match status" value="1"/>
</dbReference>
<sequence>MIEQLIKYSTAKLAQTLPSYKRFLFDKIDFNAKLIGIIGARGTGKTTLTLQYLKELKMASDQFLYISCDHPLVASKTLLEIAEEFSQYGGRVLVIDEIHKKENFCIELKNIYDFIDIQIIFTGSSAIHLENCQSDLSRRALIYRLPELSLREFIELKTEHRFDAVSLDDILNHHLDISSDILQKIKPLQHYNHYLKFGAYPIFLEGEESYLSRLVEIINETLTYDIATIYNVPMSNIASLHKLLEVICRSNPYEINYEKISAMIGISKNTLKQYLHYLEQASLLRTIGGMARGNTYIAKPDKIYLHNTNLMSVLCSNSTVETLRETFFVSQVKYNHTLHYPKQGDFQVDEKWFFEVGGANKTFKQIKDLEHSFLVKDKIESGFKNSIPLWLFGFLR</sequence>
<dbReference type="InterPro" id="IPR025420">
    <property type="entry name" value="DUF4143"/>
</dbReference>
<evidence type="ECO:0000313" key="2">
    <source>
        <dbReference type="EMBL" id="SFV67311.1"/>
    </source>
</evidence>
<dbReference type="Gene3D" id="3.40.50.300">
    <property type="entry name" value="P-loop containing nucleotide triphosphate hydrolases"/>
    <property type="match status" value="1"/>
</dbReference>
<dbReference type="AlphaFoldDB" id="A0A1W1CNS9"/>
<dbReference type="PANTHER" id="PTHR42990">
    <property type="entry name" value="ATPASE"/>
    <property type="match status" value="1"/>
</dbReference>
<dbReference type="EMBL" id="FPHN01000225">
    <property type="protein sequence ID" value="SFV67311.1"/>
    <property type="molecule type" value="Genomic_DNA"/>
</dbReference>
<dbReference type="SMART" id="SM00382">
    <property type="entry name" value="AAA"/>
    <property type="match status" value="1"/>
</dbReference>
<dbReference type="PANTHER" id="PTHR42990:SF1">
    <property type="entry name" value="AAA+ ATPASE DOMAIN-CONTAINING PROTEIN"/>
    <property type="match status" value="1"/>
</dbReference>
<dbReference type="InterPro" id="IPR041682">
    <property type="entry name" value="AAA_14"/>
</dbReference>